<accession>A0ABU3BLU2</accession>
<evidence type="ECO:0000259" key="2">
    <source>
        <dbReference type="Pfam" id="PF06439"/>
    </source>
</evidence>
<dbReference type="InterPro" id="IPR010496">
    <property type="entry name" value="AL/BT2_dom"/>
</dbReference>
<dbReference type="Gene3D" id="2.60.120.560">
    <property type="entry name" value="Exo-inulinase, domain 1"/>
    <property type="match status" value="1"/>
</dbReference>
<sequence length="237" mass="25629">MPPRPALLLTLLLAACGAPPVTTGGAETTGGTETGWVALFDGETLDGWRGYNRDDVPAAWSVADGEIRFDPAAEDRGDLMVDGAYGDFELELEWQLDACGNSGVFYRGEEGPALDAPWRTALEYQLLDDACNPDGAYPSHRAGALYDLYVPADSVARPAQWNRTRIVADGPRIEHWLNGERVVTAEQGSPGWDVRVAASKFRDADAFPAYGTRRGGVVGIQDHGDALRVRSVRIRAL</sequence>
<evidence type="ECO:0000313" key="4">
    <source>
        <dbReference type="Proteomes" id="UP001267426"/>
    </source>
</evidence>
<dbReference type="EMBL" id="JAVRHT010000001">
    <property type="protein sequence ID" value="MDT0630259.1"/>
    <property type="molecule type" value="Genomic_DNA"/>
</dbReference>
<name>A0ABU3BLU2_9BACT</name>
<dbReference type="PROSITE" id="PS51257">
    <property type="entry name" value="PROKAR_LIPOPROTEIN"/>
    <property type="match status" value="1"/>
</dbReference>
<reference evidence="3 4" key="1">
    <citation type="submission" date="2023-09" db="EMBL/GenBank/DDBJ databases">
        <authorList>
            <person name="Rey-Velasco X."/>
        </authorList>
    </citation>
    <scope>NUCLEOTIDE SEQUENCE [LARGE SCALE GENOMIC DNA]</scope>
    <source>
        <strain evidence="3 4">F394</strain>
    </source>
</reference>
<comment type="caution">
    <text evidence="3">The sequence shown here is derived from an EMBL/GenBank/DDBJ whole genome shotgun (WGS) entry which is preliminary data.</text>
</comment>
<keyword evidence="4" id="KW-1185">Reference proteome</keyword>
<proteinExistence type="predicted"/>
<evidence type="ECO:0000256" key="1">
    <source>
        <dbReference type="SAM" id="SignalP"/>
    </source>
</evidence>
<feature type="domain" description="3-keto-alpha-glucoside-1,2-lyase/3-keto-2-hydroxy-glucal hydratase" evidence="2">
    <location>
        <begin position="35"/>
        <end position="235"/>
    </location>
</feature>
<evidence type="ECO:0000313" key="3">
    <source>
        <dbReference type="EMBL" id="MDT0630259.1"/>
    </source>
</evidence>
<dbReference type="Pfam" id="PF06439">
    <property type="entry name" value="3keto-disac_hyd"/>
    <property type="match status" value="1"/>
</dbReference>
<feature type="signal peptide" evidence="1">
    <location>
        <begin position="1"/>
        <end position="23"/>
    </location>
</feature>
<feature type="chain" id="PRO_5047454910" evidence="1">
    <location>
        <begin position="24"/>
        <end position="237"/>
    </location>
</feature>
<dbReference type="RefSeq" id="WP_311661245.1">
    <property type="nucleotide sequence ID" value="NZ_JAVRHT010000001.1"/>
</dbReference>
<gene>
    <name evidence="3" type="ORF">RM540_00725</name>
</gene>
<keyword evidence="1" id="KW-0732">Signal</keyword>
<organism evidence="3 4">
    <name type="scientific">Rubrivirga litoralis</name>
    <dbReference type="NCBI Taxonomy" id="3075598"/>
    <lineage>
        <taxon>Bacteria</taxon>
        <taxon>Pseudomonadati</taxon>
        <taxon>Rhodothermota</taxon>
        <taxon>Rhodothermia</taxon>
        <taxon>Rhodothermales</taxon>
        <taxon>Rubricoccaceae</taxon>
        <taxon>Rubrivirga</taxon>
    </lineage>
</organism>
<dbReference type="Proteomes" id="UP001267426">
    <property type="component" value="Unassembled WGS sequence"/>
</dbReference>
<protein>
    <submittedName>
        <fullName evidence="3">DUF1080 domain-containing protein</fullName>
    </submittedName>
</protein>